<protein>
    <submittedName>
        <fullName evidence="4">Epimerase</fullName>
    </submittedName>
</protein>
<dbReference type="CDD" id="cd05242">
    <property type="entry name" value="SDR_a8"/>
    <property type="match status" value="1"/>
</dbReference>
<dbReference type="NCBIfam" id="TIGR01777">
    <property type="entry name" value="yfcH"/>
    <property type="match status" value="1"/>
</dbReference>
<comment type="caution">
    <text evidence="4">The sequence shown here is derived from an EMBL/GenBank/DDBJ whole genome shotgun (WGS) entry which is preliminary data.</text>
</comment>
<evidence type="ECO:0000256" key="1">
    <source>
        <dbReference type="ARBA" id="ARBA00009353"/>
    </source>
</evidence>
<dbReference type="AlphaFoldDB" id="A0A919WM82"/>
<dbReference type="InterPro" id="IPR013549">
    <property type="entry name" value="DUF1731"/>
</dbReference>
<dbReference type="InterPro" id="IPR010099">
    <property type="entry name" value="SDR39U1"/>
</dbReference>
<feature type="domain" description="DUF1731" evidence="3">
    <location>
        <begin position="250"/>
        <end position="296"/>
    </location>
</feature>
<dbReference type="Pfam" id="PF08338">
    <property type="entry name" value="DUF1731"/>
    <property type="match status" value="1"/>
</dbReference>
<dbReference type="Gene3D" id="3.40.50.720">
    <property type="entry name" value="NAD(P)-binding Rossmann-like Domain"/>
    <property type="match status" value="1"/>
</dbReference>
<comment type="similarity">
    <text evidence="1">Belongs to the NAD(P)-dependent epimerase/dehydratase family. SDR39U1 subfamily.</text>
</comment>
<dbReference type="InterPro" id="IPR036291">
    <property type="entry name" value="NAD(P)-bd_dom_sf"/>
</dbReference>
<evidence type="ECO:0000259" key="3">
    <source>
        <dbReference type="Pfam" id="PF08338"/>
    </source>
</evidence>
<dbReference type="EMBL" id="BORC01000011">
    <property type="protein sequence ID" value="GIN64197.1"/>
    <property type="molecule type" value="Genomic_DNA"/>
</dbReference>
<organism evidence="4 5">
    <name type="scientific">Robertmurraya siralis</name>
    <dbReference type="NCBI Taxonomy" id="77777"/>
    <lineage>
        <taxon>Bacteria</taxon>
        <taxon>Bacillati</taxon>
        <taxon>Bacillota</taxon>
        <taxon>Bacilli</taxon>
        <taxon>Bacillales</taxon>
        <taxon>Bacillaceae</taxon>
        <taxon>Robertmurraya</taxon>
    </lineage>
</organism>
<proteinExistence type="inferred from homology"/>
<dbReference type="Proteomes" id="UP000682111">
    <property type="component" value="Unassembled WGS sequence"/>
</dbReference>
<gene>
    <name evidence="4" type="ORF">J27TS8_41900</name>
</gene>
<evidence type="ECO:0000313" key="4">
    <source>
        <dbReference type="EMBL" id="GIN64197.1"/>
    </source>
</evidence>
<evidence type="ECO:0000313" key="5">
    <source>
        <dbReference type="Proteomes" id="UP000682111"/>
    </source>
</evidence>
<dbReference type="PANTHER" id="PTHR11092:SF0">
    <property type="entry name" value="EPIMERASE FAMILY PROTEIN SDR39U1"/>
    <property type="match status" value="1"/>
</dbReference>
<dbReference type="Pfam" id="PF01370">
    <property type="entry name" value="Epimerase"/>
    <property type="match status" value="1"/>
</dbReference>
<feature type="domain" description="NAD-dependent epimerase/dehydratase" evidence="2">
    <location>
        <begin position="3"/>
        <end position="215"/>
    </location>
</feature>
<keyword evidence="5" id="KW-1185">Reference proteome</keyword>
<dbReference type="RefSeq" id="WP_137744774.1">
    <property type="nucleotide sequence ID" value="NZ_BORC01000011.1"/>
</dbReference>
<name>A0A919WM82_9BACI</name>
<dbReference type="PANTHER" id="PTHR11092">
    <property type="entry name" value="SUGAR NUCLEOTIDE EPIMERASE RELATED"/>
    <property type="match status" value="1"/>
</dbReference>
<dbReference type="InterPro" id="IPR001509">
    <property type="entry name" value="Epimerase_deHydtase"/>
</dbReference>
<reference evidence="4" key="1">
    <citation type="submission" date="2021-03" db="EMBL/GenBank/DDBJ databases">
        <title>Antimicrobial resistance genes in bacteria isolated from Japanese honey, and their potential for conferring macrolide and lincosamide resistance in the American foulbrood pathogen Paenibacillus larvae.</title>
        <authorList>
            <person name="Okamoto M."/>
            <person name="Kumagai M."/>
            <person name="Kanamori H."/>
            <person name="Takamatsu D."/>
        </authorList>
    </citation>
    <scope>NUCLEOTIDE SEQUENCE</scope>
    <source>
        <strain evidence="4">J27TS8</strain>
    </source>
</reference>
<dbReference type="OrthoDB" id="9801773at2"/>
<evidence type="ECO:0000259" key="2">
    <source>
        <dbReference type="Pfam" id="PF01370"/>
    </source>
</evidence>
<dbReference type="SUPFAM" id="SSF51735">
    <property type="entry name" value="NAD(P)-binding Rossmann-fold domains"/>
    <property type="match status" value="1"/>
</dbReference>
<accession>A0A919WM82</accession>
<sequence length="299" mass="32946">MRIAIAGGSGFVGNALTKRLIEQGHEVFILTRSPAKNGDIKYIQWLTEGSDPAGQLKEIDVMMNLAGESIGAGRWTSTRKQLIVQSRLQTVVEVLQIMKQLPTKPKVFLNASAIGFYGTSLHDRYTEADASAGSDFLASTVKQWEEKALEATHLNVRTVLCRFGIILDKKEGALPRMALPYKLFAGGNLGTGQQWMSWIHLDDVVNGIIFAIENENLSGSVNFTAPVPVKMEQLGKSLAKATNRPHWFPTPAFMLKALLGEMSLLVLEGQHVLPTKLQQAGYQFQYKEIASALADIYEN</sequence>